<keyword evidence="1" id="KW-0863">Zinc-finger</keyword>
<evidence type="ECO:0000256" key="1">
    <source>
        <dbReference type="PROSITE-ProRule" id="PRU00325"/>
    </source>
</evidence>
<gene>
    <name evidence="3" type="ORF">Tfer_2418</name>
</gene>
<proteinExistence type="predicted"/>
<dbReference type="PROSITE" id="PS50966">
    <property type="entry name" value="ZF_SWIM"/>
    <property type="match status" value="1"/>
</dbReference>
<dbReference type="GO" id="GO:0008270">
    <property type="term" value="F:zinc ion binding"/>
    <property type="evidence" value="ECO:0007669"/>
    <property type="project" value="UniProtKB-KW"/>
</dbReference>
<keyword evidence="1" id="KW-0479">Metal-binding</keyword>
<keyword evidence="1" id="KW-0862">Zinc</keyword>
<accession>A0A0L6W1J0</accession>
<dbReference type="EMBL" id="LGTE01000019">
    <property type="protein sequence ID" value="KNZ68929.1"/>
    <property type="molecule type" value="Genomic_DNA"/>
</dbReference>
<dbReference type="Proteomes" id="UP000037175">
    <property type="component" value="Unassembled WGS sequence"/>
</dbReference>
<dbReference type="Pfam" id="PF04434">
    <property type="entry name" value="SWIM"/>
    <property type="match status" value="1"/>
</dbReference>
<sequence>MKDISLADSEMRNYARSSSVYLRGYTYYVENRVKGLPFDVEDLAVYATVLGKEPYDVEITLSPEGDLYSCWCDCPAFAGYDGICKHIVAVLIAFQRNLRKNGLIIPMEGNI</sequence>
<organism evidence="3 4">
    <name type="scientific">Thermincola ferriacetica</name>
    <dbReference type="NCBI Taxonomy" id="281456"/>
    <lineage>
        <taxon>Bacteria</taxon>
        <taxon>Bacillati</taxon>
        <taxon>Bacillota</taxon>
        <taxon>Clostridia</taxon>
        <taxon>Eubacteriales</taxon>
        <taxon>Thermincolaceae</taxon>
        <taxon>Thermincola</taxon>
    </lineage>
</organism>
<dbReference type="InterPro" id="IPR007527">
    <property type="entry name" value="Znf_SWIM"/>
</dbReference>
<feature type="domain" description="SWIM-type" evidence="2">
    <location>
        <begin position="57"/>
        <end position="95"/>
    </location>
</feature>
<dbReference type="RefSeq" id="WP_052218543.1">
    <property type="nucleotide sequence ID" value="NZ_LGTE01000019.1"/>
</dbReference>
<reference evidence="4" key="1">
    <citation type="submission" date="2015-07" db="EMBL/GenBank/DDBJ databases">
        <title>Complete Genome of Thermincola ferriacetica strain Z-0001T.</title>
        <authorList>
            <person name="Lusk B."/>
            <person name="Badalamenti J.P."/>
            <person name="Parameswaran P."/>
            <person name="Bond D.R."/>
            <person name="Torres C.I."/>
        </authorList>
    </citation>
    <scope>NUCLEOTIDE SEQUENCE [LARGE SCALE GENOMIC DNA]</scope>
    <source>
        <strain evidence="4">Z-0001</strain>
    </source>
</reference>
<evidence type="ECO:0000259" key="2">
    <source>
        <dbReference type="PROSITE" id="PS50966"/>
    </source>
</evidence>
<dbReference type="AlphaFoldDB" id="A0A0L6W1J0"/>
<evidence type="ECO:0000313" key="4">
    <source>
        <dbReference type="Proteomes" id="UP000037175"/>
    </source>
</evidence>
<name>A0A0L6W1J0_9FIRM</name>
<keyword evidence="4" id="KW-1185">Reference proteome</keyword>
<protein>
    <submittedName>
        <fullName evidence="3">SNF2-related protein</fullName>
    </submittedName>
</protein>
<comment type="caution">
    <text evidence="3">The sequence shown here is derived from an EMBL/GenBank/DDBJ whole genome shotgun (WGS) entry which is preliminary data.</text>
</comment>
<evidence type="ECO:0000313" key="3">
    <source>
        <dbReference type="EMBL" id="KNZ68929.1"/>
    </source>
</evidence>